<organism evidence="2 3">
    <name type="scientific">Treponema berlinense</name>
    <dbReference type="NCBI Taxonomy" id="225004"/>
    <lineage>
        <taxon>Bacteria</taxon>
        <taxon>Pseudomonadati</taxon>
        <taxon>Spirochaetota</taxon>
        <taxon>Spirochaetia</taxon>
        <taxon>Spirochaetales</taxon>
        <taxon>Treponemataceae</taxon>
        <taxon>Treponema</taxon>
    </lineage>
</organism>
<dbReference type="Proteomes" id="UP000190395">
    <property type="component" value="Unassembled WGS sequence"/>
</dbReference>
<keyword evidence="3" id="KW-1185">Reference proteome</keyword>
<keyword evidence="2" id="KW-0378">Hydrolase</keyword>
<keyword evidence="2" id="KW-0547">Nucleotide-binding</keyword>
<proteinExistence type="predicted"/>
<dbReference type="Pfam" id="PF13625">
    <property type="entry name" value="Helicase_C_3"/>
    <property type="match status" value="1"/>
</dbReference>
<keyword evidence="2" id="KW-0067">ATP-binding</keyword>
<dbReference type="OrthoDB" id="354326at2"/>
<reference evidence="2 3" key="1">
    <citation type="submission" date="2017-02" db="EMBL/GenBank/DDBJ databases">
        <authorList>
            <person name="Peterson S.W."/>
        </authorList>
    </citation>
    <scope>NUCLEOTIDE SEQUENCE [LARGE SCALE GENOMIC DNA]</scope>
    <source>
        <strain evidence="2 3">ATCC BAA-909</strain>
    </source>
</reference>
<dbReference type="AlphaFoldDB" id="A0A1T4N7M9"/>
<keyword evidence="2" id="KW-0347">Helicase</keyword>
<dbReference type="RefSeq" id="WP_078930892.1">
    <property type="nucleotide sequence ID" value="NZ_FUXC01000005.1"/>
</dbReference>
<gene>
    <name evidence="2" type="ORF">SAMN02745152_01145</name>
</gene>
<dbReference type="EMBL" id="FUXC01000005">
    <property type="protein sequence ID" value="SJZ75183.1"/>
    <property type="molecule type" value="Genomic_DNA"/>
</dbReference>
<dbReference type="STRING" id="225004.SAMN02745152_01145"/>
<dbReference type="InterPro" id="IPR032830">
    <property type="entry name" value="XPB/Ssl2_N"/>
</dbReference>
<dbReference type="GO" id="GO:0004386">
    <property type="term" value="F:helicase activity"/>
    <property type="evidence" value="ECO:0007669"/>
    <property type="project" value="UniProtKB-KW"/>
</dbReference>
<accession>A0A1T4N7M9</accession>
<protein>
    <submittedName>
        <fullName evidence="2">Helicase conserved C-terminal domain-containing protein</fullName>
    </submittedName>
</protein>
<dbReference type="GeneID" id="303367392"/>
<evidence type="ECO:0000313" key="2">
    <source>
        <dbReference type="EMBL" id="SJZ75183.1"/>
    </source>
</evidence>
<sequence>MIKVDPKVQRIIDWRESFITLPDNHFFELIRMYLGEIHSPFNKQKLIEQLGAFLRKEENRRTIINLLSESDILILAAVYYIPNATTEKLSNFFDKTINFAKLYERLLNLEERLLIYRHGDKNTRKTLISLNPMLEDEILPLLSKKILLPLPVLETRNEEVPLSLTPEKLAAFINFVCTNPGLCKADGTIKKRDCEKLEEIFGSGTAPVFQHIFTAFINLSLVKENLNGYEIDGSRLNSFAGLDEKLQYAYLCVAGIGRFSRTALMSQAKLLLETANSLPATGFARTCVLRTAFLLFEKDPSSFSSSERAFGGGRFNSILARAQGEDENSSANSILENPSAVMDRLCDSAAMFGILQEYGKDENGETVFVKGGVLFKKTVSRTGIGAEPELPKVLNIDPAFNVTVFPGLPLKELLPLMRIMDLKQFDTAAVFEITRKSIMRALDSGLAEKEILEIIKKFCAYELPENLLVSIEDWSNSYSSASLYKGYVLKVDEKSTVLVQNNPSISPKISKIIAPGAFLLNVASDEEAQNLIKESGLDFIGSIQTPKSEFSGPAFPVFEINRTAGSALLGGGTAQLRSGAISESEGSDSYGVITTDEERKEHFDMLRGLLDKMAITPEQREGLLLRINRKIILTPQQLNADSVKLEQIEANGMDYQGKVHVAESAITQNMMLELEYDDKKMPDGLAIIVGTPVSVEKNPVDSVVHLVVEPEHEERAFSLGQARNVKRIRGSVLR</sequence>
<evidence type="ECO:0000259" key="1">
    <source>
        <dbReference type="Pfam" id="PF13625"/>
    </source>
</evidence>
<name>A0A1T4N7M9_9SPIR</name>
<evidence type="ECO:0000313" key="3">
    <source>
        <dbReference type="Proteomes" id="UP000190395"/>
    </source>
</evidence>
<feature type="domain" description="Helicase XPB/Ssl2 N-terminal" evidence="1">
    <location>
        <begin position="417"/>
        <end position="496"/>
    </location>
</feature>